<dbReference type="SMART" id="SM00900">
    <property type="entry name" value="FMN_bind"/>
    <property type="match status" value="1"/>
</dbReference>
<gene>
    <name evidence="6" type="primary">rnfG</name>
    <name evidence="9" type="ORF">TW77_19775</name>
</gene>
<organism evidence="9 10">
    <name type="scientific">Pseudoalteromonas rubra</name>
    <dbReference type="NCBI Taxonomy" id="43658"/>
    <lineage>
        <taxon>Bacteria</taxon>
        <taxon>Pseudomonadati</taxon>
        <taxon>Pseudomonadota</taxon>
        <taxon>Gammaproteobacteria</taxon>
        <taxon>Alteromonadales</taxon>
        <taxon>Pseudoalteromonadaceae</taxon>
        <taxon>Pseudoalteromonas</taxon>
    </lineage>
</organism>
<dbReference type="HAMAP" id="MF_00479">
    <property type="entry name" value="RsxG_RnfG"/>
    <property type="match status" value="1"/>
</dbReference>
<evidence type="ECO:0000256" key="6">
    <source>
        <dbReference type="HAMAP-Rule" id="MF_00479"/>
    </source>
</evidence>
<dbReference type="Proteomes" id="UP000033452">
    <property type="component" value="Unassembled WGS sequence"/>
</dbReference>
<name>A0A0F4QF36_9GAMM</name>
<keyword evidence="1 6" id="KW-0813">Transport</keyword>
<dbReference type="GO" id="GO:0005886">
    <property type="term" value="C:plasma membrane"/>
    <property type="evidence" value="ECO:0007669"/>
    <property type="project" value="UniProtKB-SubCell"/>
</dbReference>
<dbReference type="RefSeq" id="WP_046006700.1">
    <property type="nucleotide sequence ID" value="NZ_JXYA01000053.1"/>
</dbReference>
<dbReference type="AlphaFoldDB" id="A0A0F4QF36"/>
<keyword evidence="6" id="KW-1003">Cell membrane</keyword>
<comment type="similarity">
    <text evidence="6">Belongs to the RnfG family.</text>
</comment>
<feature type="modified residue" description="FMN phosphoryl threonine" evidence="6">
    <location>
        <position position="176"/>
    </location>
</feature>
<dbReference type="InterPro" id="IPR010209">
    <property type="entry name" value="Ion_transpt_RnfG/RsxG"/>
</dbReference>
<accession>A0A0F4QF36</accession>
<dbReference type="PANTHER" id="PTHR36118">
    <property type="entry name" value="ION-TRANSLOCATING OXIDOREDUCTASE COMPLEX SUBUNIT G"/>
    <property type="match status" value="1"/>
</dbReference>
<keyword evidence="4 6" id="KW-0288">FMN</keyword>
<dbReference type="NCBIfam" id="NF002519">
    <property type="entry name" value="PRK01908.1"/>
    <property type="match status" value="1"/>
</dbReference>
<evidence type="ECO:0000256" key="5">
    <source>
        <dbReference type="ARBA" id="ARBA00022982"/>
    </source>
</evidence>
<comment type="function">
    <text evidence="6">Part of a membrane-bound complex that couples electron transfer with translocation of ions across the membrane.</text>
</comment>
<keyword evidence="2 6" id="KW-0597">Phosphoprotein</keyword>
<keyword evidence="5 6" id="KW-0249">Electron transport</keyword>
<evidence type="ECO:0000313" key="10">
    <source>
        <dbReference type="Proteomes" id="UP000033452"/>
    </source>
</evidence>
<comment type="subcellular location">
    <subcellularLocation>
        <location evidence="6">Cell inner membrane</location>
        <topology evidence="6">Single-pass membrane protein</topology>
    </subcellularLocation>
</comment>
<dbReference type="EMBL" id="JXYA01000053">
    <property type="protein sequence ID" value="KJZ06261.1"/>
    <property type="molecule type" value="Genomic_DNA"/>
</dbReference>
<dbReference type="PIRSF" id="PIRSF006091">
    <property type="entry name" value="E_trnsport_RnfG"/>
    <property type="match status" value="1"/>
</dbReference>
<comment type="caution">
    <text evidence="9">The sequence shown here is derived from an EMBL/GenBank/DDBJ whole genome shotgun (WGS) entry which is preliminary data.</text>
</comment>
<evidence type="ECO:0000313" key="9">
    <source>
        <dbReference type="EMBL" id="KJZ06261.1"/>
    </source>
</evidence>
<evidence type="ECO:0000256" key="3">
    <source>
        <dbReference type="ARBA" id="ARBA00022630"/>
    </source>
</evidence>
<dbReference type="EC" id="7.-.-.-" evidence="6"/>
<comment type="subunit">
    <text evidence="6">The complex is composed of six subunits: RnfA, RnfB, RnfC, RnfD, RnfE and RnfG.</text>
</comment>
<evidence type="ECO:0000256" key="2">
    <source>
        <dbReference type="ARBA" id="ARBA00022553"/>
    </source>
</evidence>
<proteinExistence type="inferred from homology"/>
<reference evidence="9 10" key="1">
    <citation type="journal article" date="2015" name="BMC Genomics">
        <title>Genome mining reveals unlocked bioactive potential of marine Gram-negative bacteria.</title>
        <authorList>
            <person name="Machado H."/>
            <person name="Sonnenschein E.C."/>
            <person name="Melchiorsen J."/>
            <person name="Gram L."/>
        </authorList>
    </citation>
    <scope>NUCLEOTIDE SEQUENCE [LARGE SCALE GENOMIC DNA]</scope>
    <source>
        <strain evidence="9 10">S2471</strain>
    </source>
</reference>
<keyword evidence="6" id="KW-0997">Cell inner membrane</keyword>
<dbReference type="GO" id="GO:0010181">
    <property type="term" value="F:FMN binding"/>
    <property type="evidence" value="ECO:0007669"/>
    <property type="project" value="InterPro"/>
</dbReference>
<evidence type="ECO:0000256" key="7">
    <source>
        <dbReference type="SAM" id="SignalP"/>
    </source>
</evidence>
<dbReference type="OrthoDB" id="9784165at2"/>
<keyword evidence="3 6" id="KW-0285">Flavoprotein</keyword>
<evidence type="ECO:0000256" key="4">
    <source>
        <dbReference type="ARBA" id="ARBA00022643"/>
    </source>
</evidence>
<feature type="signal peptide" evidence="7">
    <location>
        <begin position="1"/>
        <end position="25"/>
    </location>
</feature>
<evidence type="ECO:0000259" key="8">
    <source>
        <dbReference type="SMART" id="SM00900"/>
    </source>
</evidence>
<comment type="cofactor">
    <cofactor evidence="6">
        <name>FMN</name>
        <dbReference type="ChEBI" id="CHEBI:58210"/>
    </cofactor>
</comment>
<dbReference type="PANTHER" id="PTHR36118:SF1">
    <property type="entry name" value="ION-TRANSLOCATING OXIDOREDUCTASE COMPLEX SUBUNIT G"/>
    <property type="match status" value="1"/>
</dbReference>
<protein>
    <recommendedName>
        <fullName evidence="6">Ion-translocating oxidoreductase complex subunit G</fullName>
        <ecNumber evidence="6">7.-.-.-</ecNumber>
    </recommendedName>
    <alternativeName>
        <fullName evidence="6">Rnf electron transport complex subunit G</fullName>
    </alternativeName>
</protein>
<dbReference type="GO" id="GO:0022900">
    <property type="term" value="P:electron transport chain"/>
    <property type="evidence" value="ECO:0007669"/>
    <property type="project" value="UniProtKB-UniRule"/>
</dbReference>
<dbReference type="NCBIfam" id="TIGR01947">
    <property type="entry name" value="rnfG"/>
    <property type="match status" value="1"/>
</dbReference>
<keyword evidence="7" id="KW-0732">Signal</keyword>
<evidence type="ECO:0000256" key="1">
    <source>
        <dbReference type="ARBA" id="ARBA00022448"/>
    </source>
</evidence>
<keyword evidence="6" id="KW-1133">Transmembrane helix</keyword>
<dbReference type="GO" id="GO:0009055">
    <property type="term" value="F:electron transfer activity"/>
    <property type="evidence" value="ECO:0007669"/>
    <property type="project" value="InterPro"/>
</dbReference>
<dbReference type="PATRIC" id="fig|43658.5.peg.4180"/>
<sequence length="213" mass="23108">MILSSMKKNGLILTAFALATTGSVALVQSFTAPEIAKQEQRHLMRILTQVIPQAQYDNELYLDCAISNAPELGPNGPHIIYRARLQGEPVALLVQHITPRGYSGNIDILSAVYPTGEIAGVRVTRHEETPGLGDKVELAKSDWITTFAGTRVTQAKDPAFNVQKDGGQFDQFTGATITPRAVVQSVNAAAWYARSNFDALFAAPNHCQEATNE</sequence>
<keyword evidence="6" id="KW-0812">Transmembrane</keyword>
<keyword evidence="6" id="KW-0472">Membrane</keyword>
<feature type="chain" id="PRO_5002475420" description="Ion-translocating oxidoreductase complex subunit G" evidence="7">
    <location>
        <begin position="26"/>
        <end position="213"/>
    </location>
</feature>
<dbReference type="Pfam" id="PF04205">
    <property type="entry name" value="FMN_bind"/>
    <property type="match status" value="1"/>
</dbReference>
<feature type="domain" description="FMN-binding" evidence="8">
    <location>
        <begin position="101"/>
        <end position="193"/>
    </location>
</feature>
<keyword evidence="10" id="KW-1185">Reference proteome</keyword>
<dbReference type="InterPro" id="IPR007329">
    <property type="entry name" value="FMN-bd"/>
</dbReference>
<keyword evidence="6" id="KW-1278">Translocase</keyword>